<dbReference type="AlphaFoldDB" id="A0A1E3PUA5"/>
<protein>
    <recommendedName>
        <fullName evidence="1">WD-like domain-containing protein</fullName>
    </recommendedName>
</protein>
<proteinExistence type="predicted"/>
<dbReference type="Proteomes" id="UP000094385">
    <property type="component" value="Unassembled WGS sequence"/>
</dbReference>
<dbReference type="InterPro" id="IPR046925">
    <property type="entry name" value="WD-like_fungi"/>
</dbReference>
<dbReference type="EMBL" id="KV454306">
    <property type="protein sequence ID" value="ODQ68981.1"/>
    <property type="molecule type" value="Genomic_DNA"/>
</dbReference>
<organism evidence="2 3">
    <name type="scientific">Lipomyces starkeyi NRRL Y-11557</name>
    <dbReference type="NCBI Taxonomy" id="675824"/>
    <lineage>
        <taxon>Eukaryota</taxon>
        <taxon>Fungi</taxon>
        <taxon>Dikarya</taxon>
        <taxon>Ascomycota</taxon>
        <taxon>Saccharomycotina</taxon>
        <taxon>Lipomycetes</taxon>
        <taxon>Lipomycetales</taxon>
        <taxon>Lipomycetaceae</taxon>
        <taxon>Lipomyces</taxon>
    </lineage>
</organism>
<accession>A0A1E3PUA5</accession>
<keyword evidence="3" id="KW-1185">Reference proteome</keyword>
<evidence type="ECO:0000313" key="3">
    <source>
        <dbReference type="Proteomes" id="UP000094385"/>
    </source>
</evidence>
<evidence type="ECO:0000259" key="1">
    <source>
        <dbReference type="Pfam" id="PF20493"/>
    </source>
</evidence>
<name>A0A1E3PUA5_LIPST</name>
<reference evidence="2 3" key="1">
    <citation type="journal article" date="2016" name="Proc. Natl. Acad. Sci. U.S.A.">
        <title>Comparative genomics of biotechnologically important yeasts.</title>
        <authorList>
            <person name="Riley R."/>
            <person name="Haridas S."/>
            <person name="Wolfe K.H."/>
            <person name="Lopes M.R."/>
            <person name="Hittinger C.T."/>
            <person name="Goeker M."/>
            <person name="Salamov A.A."/>
            <person name="Wisecaver J.H."/>
            <person name="Long T.M."/>
            <person name="Calvey C.H."/>
            <person name="Aerts A.L."/>
            <person name="Barry K.W."/>
            <person name="Choi C."/>
            <person name="Clum A."/>
            <person name="Coughlan A.Y."/>
            <person name="Deshpande S."/>
            <person name="Douglass A.P."/>
            <person name="Hanson S.J."/>
            <person name="Klenk H.-P."/>
            <person name="LaButti K.M."/>
            <person name="Lapidus A."/>
            <person name="Lindquist E.A."/>
            <person name="Lipzen A.M."/>
            <person name="Meier-Kolthoff J.P."/>
            <person name="Ohm R.A."/>
            <person name="Otillar R.P."/>
            <person name="Pangilinan J.L."/>
            <person name="Peng Y."/>
            <person name="Rokas A."/>
            <person name="Rosa C.A."/>
            <person name="Scheuner C."/>
            <person name="Sibirny A.A."/>
            <person name="Slot J.C."/>
            <person name="Stielow J.B."/>
            <person name="Sun H."/>
            <person name="Kurtzman C.P."/>
            <person name="Blackwell M."/>
            <person name="Grigoriev I.V."/>
            <person name="Jeffries T.W."/>
        </authorList>
    </citation>
    <scope>NUCLEOTIDE SEQUENCE [LARGE SCALE GENOMIC DNA]</scope>
    <source>
        <strain evidence="2 3">NRRL Y-11557</strain>
    </source>
</reference>
<gene>
    <name evidence="2" type="ORF">LIPSTDRAFT_76464</name>
</gene>
<evidence type="ECO:0000313" key="2">
    <source>
        <dbReference type="EMBL" id="ODQ68981.1"/>
    </source>
</evidence>
<dbReference type="Pfam" id="PF20493">
    <property type="entry name" value="WD-like_fungi"/>
    <property type="match status" value="1"/>
</dbReference>
<feature type="domain" description="WD-like" evidence="1">
    <location>
        <begin position="28"/>
        <end position="146"/>
    </location>
</feature>
<sequence>MNYLQLLYLKDQPGSVDEIFDWIDDVVSLSDSSGYNSSGVQEELSKFLNDYDDSEVTEVLRKRWLGITCSKSHALIGSACSAFANYLYRHSGYTSISQYSGNICQNYQGEVCRRFLGQAVSIQVAGVGYVTVSCENDCTGEKYTCGKKAYIPYVKIACSLLNLPGCV</sequence>